<dbReference type="Proteomes" id="UP000318093">
    <property type="component" value="Unassembled WGS sequence"/>
</dbReference>
<comment type="catalytic activity">
    <reaction evidence="4">
        <text>alpha-D-glucose 6-phosphate = beta-D-fructose 6-phosphate</text>
        <dbReference type="Rhea" id="RHEA:11816"/>
        <dbReference type="ChEBI" id="CHEBI:57634"/>
        <dbReference type="ChEBI" id="CHEBI:58225"/>
        <dbReference type="EC" id="5.3.1.9"/>
    </reaction>
</comment>
<evidence type="ECO:0000256" key="4">
    <source>
        <dbReference type="RuleBase" id="RU000612"/>
    </source>
</evidence>
<evidence type="ECO:0000256" key="2">
    <source>
        <dbReference type="ARBA" id="ARBA00023152"/>
    </source>
</evidence>
<gene>
    <name evidence="5" type="ORF">E6H03_09010</name>
</gene>
<sequence>MQARLDVLDKDQFAVRLWRGDPGLWTADPDVGAGIRGALGWLHVVEKMEEKLDDLTRFVADARNAGFRHVVHMGMGGSSLAPLVFQRTFPQTAGGLPVTVLDTTDPATILAVEHSVPLAQTLFIVASKSGTTAEPAAFGEYFYAKLRALKGDRAGENFLAITDPATPLVDEGKRRGYRRVFLNFADIGGRYSALSYFGLVPAAFWGVDVAGVLARALHMAHACGSGVPVKDNPGVTLGAVMGELARQGRDKVTFLVAQPIAALGMWLEQLIAESTGKAGTGLLPVADEPLGDPSVYGEDRLFIHLRYGPVEDTALERGVEALRRAGHPVVTIRVDDLLDLGQEFFRWEIATATAGAILGINPFDQPNVQESKDNTDRLLADVRAKGRLPEDMPALIEGTLSFFGDGIEENASGTLAGFLAQGWPGSYVALMAYLTEGPATDQALRSIRLRLRNGTRLATTLGYGPRFLHSTGQYHKGGPATGLFLQLTADDAVDASLPESPYTFGTFRRAQALGDLQALRKHGRRVIRIHLGRFVREGLRDLKSAVIGAIEGAAP</sequence>
<comment type="pathway">
    <text evidence="4">Carbohydrate degradation; glycolysis; D-glyceraldehyde 3-phosphate and glycerone phosphate from D-glucose: step 2/4.</text>
</comment>
<dbReference type="PROSITE" id="PS51463">
    <property type="entry name" value="P_GLUCOSE_ISOMERASE_3"/>
    <property type="match status" value="1"/>
</dbReference>
<dbReference type="GO" id="GO:0006094">
    <property type="term" value="P:gluconeogenesis"/>
    <property type="evidence" value="ECO:0007669"/>
    <property type="project" value="UniProtKB-KW"/>
</dbReference>
<dbReference type="GO" id="GO:0006096">
    <property type="term" value="P:glycolytic process"/>
    <property type="evidence" value="ECO:0007669"/>
    <property type="project" value="UniProtKB-UniPathway"/>
</dbReference>
<keyword evidence="3 4" id="KW-0413">Isomerase</keyword>
<dbReference type="Gene3D" id="3.40.50.10490">
    <property type="entry name" value="Glucose-6-phosphate isomerase like protein, domain 1"/>
    <property type="match status" value="3"/>
</dbReference>
<dbReference type="InterPro" id="IPR001672">
    <property type="entry name" value="G6P_Isomerase"/>
</dbReference>
<dbReference type="GO" id="GO:0004347">
    <property type="term" value="F:glucose-6-phosphate isomerase activity"/>
    <property type="evidence" value="ECO:0007669"/>
    <property type="project" value="UniProtKB-EC"/>
</dbReference>
<accession>A0A537J9D3</accession>
<dbReference type="PANTHER" id="PTHR11469:SF1">
    <property type="entry name" value="GLUCOSE-6-PHOSPHATE ISOMERASE"/>
    <property type="match status" value="1"/>
</dbReference>
<comment type="caution">
    <text evidence="5">The sequence shown here is derived from an EMBL/GenBank/DDBJ whole genome shotgun (WGS) entry which is preliminary data.</text>
</comment>
<dbReference type="Pfam" id="PF00342">
    <property type="entry name" value="PGI"/>
    <property type="match status" value="1"/>
</dbReference>
<evidence type="ECO:0000256" key="1">
    <source>
        <dbReference type="ARBA" id="ARBA00022432"/>
    </source>
</evidence>
<dbReference type="InterPro" id="IPR046348">
    <property type="entry name" value="SIS_dom_sf"/>
</dbReference>
<dbReference type="AlphaFoldDB" id="A0A537J9D3"/>
<keyword evidence="2 4" id="KW-0324">Glycolysis</keyword>
<dbReference type="EC" id="5.3.1.9" evidence="4"/>
<dbReference type="SUPFAM" id="SSF53697">
    <property type="entry name" value="SIS domain"/>
    <property type="match status" value="1"/>
</dbReference>
<organism evidence="5 6">
    <name type="scientific">Candidatus Segetimicrobium genomatis</name>
    <dbReference type="NCBI Taxonomy" id="2569760"/>
    <lineage>
        <taxon>Bacteria</taxon>
        <taxon>Bacillati</taxon>
        <taxon>Candidatus Sysuimicrobiota</taxon>
        <taxon>Candidatus Sysuimicrobiia</taxon>
        <taxon>Candidatus Sysuimicrobiales</taxon>
        <taxon>Candidatus Segetimicrobiaceae</taxon>
        <taxon>Candidatus Segetimicrobium</taxon>
    </lineage>
</organism>
<dbReference type="GO" id="GO:0048029">
    <property type="term" value="F:monosaccharide binding"/>
    <property type="evidence" value="ECO:0007669"/>
    <property type="project" value="TreeGrafter"/>
</dbReference>
<dbReference type="GO" id="GO:0051156">
    <property type="term" value="P:glucose 6-phosphate metabolic process"/>
    <property type="evidence" value="ECO:0007669"/>
    <property type="project" value="TreeGrafter"/>
</dbReference>
<comment type="similarity">
    <text evidence="4">Belongs to the GPI family.</text>
</comment>
<name>A0A537J9D3_9BACT</name>
<reference evidence="5 6" key="1">
    <citation type="journal article" date="2019" name="Nat. Microbiol.">
        <title>Mediterranean grassland soil C-N compound turnover is dependent on rainfall and depth, and is mediated by genomically divergent microorganisms.</title>
        <authorList>
            <person name="Diamond S."/>
            <person name="Andeer P.F."/>
            <person name="Li Z."/>
            <person name="Crits-Christoph A."/>
            <person name="Burstein D."/>
            <person name="Anantharaman K."/>
            <person name="Lane K.R."/>
            <person name="Thomas B.C."/>
            <person name="Pan C."/>
            <person name="Northen T.R."/>
            <person name="Banfield J.F."/>
        </authorList>
    </citation>
    <scope>NUCLEOTIDE SEQUENCE [LARGE SCALE GENOMIC DNA]</scope>
    <source>
        <strain evidence="5">NP_6</strain>
    </source>
</reference>
<keyword evidence="1 4" id="KW-0312">Gluconeogenesis</keyword>
<dbReference type="GO" id="GO:0097367">
    <property type="term" value="F:carbohydrate derivative binding"/>
    <property type="evidence" value="ECO:0007669"/>
    <property type="project" value="InterPro"/>
</dbReference>
<dbReference type="EMBL" id="VBAN01000280">
    <property type="protein sequence ID" value="TMI80110.1"/>
    <property type="molecule type" value="Genomic_DNA"/>
</dbReference>
<dbReference type="PANTHER" id="PTHR11469">
    <property type="entry name" value="GLUCOSE-6-PHOSPHATE ISOMERASE"/>
    <property type="match status" value="1"/>
</dbReference>
<dbReference type="PRINTS" id="PR00662">
    <property type="entry name" value="G6PISOMERASE"/>
</dbReference>
<dbReference type="GO" id="GO:0005829">
    <property type="term" value="C:cytosol"/>
    <property type="evidence" value="ECO:0007669"/>
    <property type="project" value="TreeGrafter"/>
</dbReference>
<evidence type="ECO:0000313" key="5">
    <source>
        <dbReference type="EMBL" id="TMI80110.1"/>
    </source>
</evidence>
<dbReference type="UniPathway" id="UPA00109">
    <property type="reaction ID" value="UER00181"/>
</dbReference>
<proteinExistence type="inferred from homology"/>
<protein>
    <recommendedName>
        <fullName evidence="4">Glucose-6-phosphate isomerase</fullName>
        <ecNumber evidence="4">5.3.1.9</ecNumber>
    </recommendedName>
</protein>
<evidence type="ECO:0000313" key="6">
    <source>
        <dbReference type="Proteomes" id="UP000318093"/>
    </source>
</evidence>
<evidence type="ECO:0000256" key="3">
    <source>
        <dbReference type="ARBA" id="ARBA00023235"/>
    </source>
</evidence>